<dbReference type="Gene3D" id="3.30.450.40">
    <property type="match status" value="1"/>
</dbReference>
<dbReference type="AlphaFoldDB" id="A0A7S4VC91"/>
<protein>
    <recommendedName>
        <fullName evidence="4">GAF domain-containing protein</fullName>
    </recommendedName>
</protein>
<dbReference type="InterPro" id="IPR029016">
    <property type="entry name" value="GAF-like_dom_sf"/>
</dbReference>
<dbReference type="EMBL" id="HBNR01042681">
    <property type="protein sequence ID" value="CAE4602422.1"/>
    <property type="molecule type" value="Transcribed_RNA"/>
</dbReference>
<sequence length="745" mass="80768">MAQARRASAPNSGAMVQPQRSEEAQVPTVHGRAAQNQDGATSGTGLLQVVGRPSLAEADRLATPGPVYDSASASTHEADQLATPGPVSDSASASTDEDTAPGMEAPDKAASAEGAHPSSRANSPPTEEDTVPGMEAPDGAASAEGAHPSSRATSPLTDEEHQALLRRLWRSDELILQLKHIVKAQHGKITELRERAETAERGVRGAMREQDFSDMDQLKEENEVLRRAANQLRLEQAKLKSDNDTLRKANRRMKAMLAQEPNDWAFKGNSFASVDFTHSGSMESAAKETPPERTASRLEASSQPLGASFTPPSTSTPTRPRIPTSPSTARSSKPGTARGGRPASSLPAYPKAWRLVSSIPLFWRDMESPSSVLHALHEVCERLFSDRPNTALTLYVADPFVRLEALGGPEAKVPPTLFYLGQGRTELQVFPARRCSSRPEAPRFADLQALPYRTRSALAVAVQMPNLHRTFAVIQAACITEDPQSGVAGGTTAAKQGPKPKFLKGNCDAAEPVESGGFTDAQLAHMQMVCNLAASSLFYIERLEQREHMLERQRACVEVAIAINKARNLADFEQRLKHLLGPFFSANTVRILFYDSDNQRLLMPSAAMRRKDYLALSLDRGIVGLCAKKRAIVNVPNVSHHPFVDAMADGIQRSGRPVASNAPTMCGPLVVEADEGNETGGFLGVVQLLERRKKVAEGEFSSQEQELFRQLLQVFAHVGWRALKTQELAARLEGNPTAMMRLLMG</sequence>
<evidence type="ECO:0008006" key="4">
    <source>
        <dbReference type="Google" id="ProtNLM"/>
    </source>
</evidence>
<feature type="compositionally biased region" description="Basic and acidic residues" evidence="2">
    <location>
        <begin position="285"/>
        <end position="296"/>
    </location>
</feature>
<feature type="coiled-coil region" evidence="1">
    <location>
        <begin position="189"/>
        <end position="259"/>
    </location>
</feature>
<gene>
    <name evidence="3" type="ORF">AMON00008_LOCUS29683</name>
</gene>
<evidence type="ECO:0000313" key="3">
    <source>
        <dbReference type="EMBL" id="CAE4602422.1"/>
    </source>
</evidence>
<evidence type="ECO:0000256" key="2">
    <source>
        <dbReference type="SAM" id="MobiDB-lite"/>
    </source>
</evidence>
<dbReference type="SUPFAM" id="SSF55781">
    <property type="entry name" value="GAF domain-like"/>
    <property type="match status" value="1"/>
</dbReference>
<feature type="compositionally biased region" description="Low complexity" evidence="2">
    <location>
        <begin position="310"/>
        <end position="332"/>
    </location>
</feature>
<name>A0A7S4VC91_9DINO</name>
<feature type="region of interest" description="Disordered" evidence="2">
    <location>
        <begin position="281"/>
        <end position="345"/>
    </location>
</feature>
<feature type="region of interest" description="Disordered" evidence="2">
    <location>
        <begin position="1"/>
        <end position="158"/>
    </location>
</feature>
<proteinExistence type="predicted"/>
<accession>A0A7S4VC91</accession>
<reference evidence="3" key="1">
    <citation type="submission" date="2021-01" db="EMBL/GenBank/DDBJ databases">
        <authorList>
            <person name="Corre E."/>
            <person name="Pelletier E."/>
            <person name="Niang G."/>
            <person name="Scheremetjew M."/>
            <person name="Finn R."/>
            <person name="Kale V."/>
            <person name="Holt S."/>
            <person name="Cochrane G."/>
            <person name="Meng A."/>
            <person name="Brown T."/>
            <person name="Cohen L."/>
        </authorList>
    </citation>
    <scope>NUCLEOTIDE SEQUENCE</scope>
    <source>
        <strain evidence="3">CCMP3105</strain>
    </source>
</reference>
<keyword evidence="1" id="KW-0175">Coiled coil</keyword>
<organism evidence="3">
    <name type="scientific">Alexandrium monilatum</name>
    <dbReference type="NCBI Taxonomy" id="311494"/>
    <lineage>
        <taxon>Eukaryota</taxon>
        <taxon>Sar</taxon>
        <taxon>Alveolata</taxon>
        <taxon>Dinophyceae</taxon>
        <taxon>Gonyaulacales</taxon>
        <taxon>Pyrocystaceae</taxon>
        <taxon>Alexandrium</taxon>
    </lineage>
</organism>
<feature type="compositionally biased region" description="Polar residues" evidence="2">
    <location>
        <begin position="34"/>
        <end position="45"/>
    </location>
</feature>
<evidence type="ECO:0000256" key="1">
    <source>
        <dbReference type="SAM" id="Coils"/>
    </source>
</evidence>